<keyword evidence="2" id="KW-1185">Reference proteome</keyword>
<sequence>MLIFQTMENHMGTVLRLWRVGNNGWEAILVPSEDGKGWGAFLNDLHKEEEIRLPPPPPPPPIPLPISIGQAIMHAPSSMINEPRMMEMHQGEESSIETVRISISQGVDLNTNSIVAMSGCGGERVSFEKWETLWRIGERFGGLIKVDKQTRELNIMGGAWLFVKGNPSTFFSAKILVLCWGQLVVLDISCPGNDLPKEEEDNVEGTRLEVDQRRQEMVLAKGVEADKIAYRNIVVLEKNVEVIEKVGLTNQERETISAVHVPHTDHLFRTAQRRIMIMKKEKHRYSGGRAVQMNHDCGKGKTILFDSLDLTSLNELTNLGPEMGGMTLVGSPLNRQGVEEGNDPGNDGHETMLEAHQRGTVLICFEVQTVGGL</sequence>
<organism evidence="1 2">
    <name type="scientific">Stephania cephalantha</name>
    <dbReference type="NCBI Taxonomy" id="152367"/>
    <lineage>
        <taxon>Eukaryota</taxon>
        <taxon>Viridiplantae</taxon>
        <taxon>Streptophyta</taxon>
        <taxon>Embryophyta</taxon>
        <taxon>Tracheophyta</taxon>
        <taxon>Spermatophyta</taxon>
        <taxon>Magnoliopsida</taxon>
        <taxon>Ranunculales</taxon>
        <taxon>Menispermaceae</taxon>
        <taxon>Menispermoideae</taxon>
        <taxon>Cissampelideae</taxon>
        <taxon>Stephania</taxon>
    </lineage>
</organism>
<comment type="caution">
    <text evidence="1">The sequence shown here is derived from an EMBL/GenBank/DDBJ whole genome shotgun (WGS) entry which is preliminary data.</text>
</comment>
<name>A0AAP0KVQ8_9MAGN</name>
<protein>
    <submittedName>
        <fullName evidence="1">Uncharacterized protein</fullName>
    </submittedName>
</protein>
<reference evidence="1 2" key="1">
    <citation type="submission" date="2024-01" db="EMBL/GenBank/DDBJ databases">
        <title>Genome assemblies of Stephania.</title>
        <authorList>
            <person name="Yang L."/>
        </authorList>
    </citation>
    <scope>NUCLEOTIDE SEQUENCE [LARGE SCALE GENOMIC DNA]</scope>
    <source>
        <strain evidence="1">JXDWG</strain>
        <tissue evidence="1">Leaf</tissue>
    </source>
</reference>
<gene>
    <name evidence="1" type="ORF">Scep_005427</name>
</gene>
<dbReference type="AlphaFoldDB" id="A0AAP0KVQ8"/>
<evidence type="ECO:0000313" key="1">
    <source>
        <dbReference type="EMBL" id="KAK9158853.1"/>
    </source>
</evidence>
<dbReference type="Proteomes" id="UP001419268">
    <property type="component" value="Unassembled WGS sequence"/>
</dbReference>
<dbReference type="EMBL" id="JBBNAG010000002">
    <property type="protein sequence ID" value="KAK9158853.1"/>
    <property type="molecule type" value="Genomic_DNA"/>
</dbReference>
<accession>A0AAP0KVQ8</accession>
<proteinExistence type="predicted"/>
<evidence type="ECO:0000313" key="2">
    <source>
        <dbReference type="Proteomes" id="UP001419268"/>
    </source>
</evidence>